<evidence type="ECO:0008006" key="3">
    <source>
        <dbReference type="Google" id="ProtNLM"/>
    </source>
</evidence>
<reference evidence="1 2" key="1">
    <citation type="submission" date="2019-03" db="EMBL/GenBank/DDBJ databases">
        <title>Genomic Encyclopedia of Type Strains, Phase IV (KMG-IV): sequencing the most valuable type-strain genomes for metagenomic binning, comparative biology and taxonomic classification.</title>
        <authorList>
            <person name="Goeker M."/>
        </authorList>
    </citation>
    <scope>NUCLEOTIDE SEQUENCE [LARGE SCALE GENOMIC DNA]</scope>
    <source>
        <strain evidence="1 2">DSM 4868</strain>
    </source>
</reference>
<dbReference type="AlphaFoldDB" id="A0A4R2KA02"/>
<dbReference type="GO" id="GO:0003677">
    <property type="term" value="F:DNA binding"/>
    <property type="evidence" value="ECO:0007669"/>
    <property type="project" value="InterPro"/>
</dbReference>
<accession>A0A4R2KA02</accession>
<gene>
    <name evidence="1" type="ORF">EV655_11046</name>
</gene>
<proteinExistence type="predicted"/>
<dbReference type="InterPro" id="IPR051677">
    <property type="entry name" value="AfsR-DnrI-RedD_regulator"/>
</dbReference>
<dbReference type="InterPro" id="IPR036388">
    <property type="entry name" value="WH-like_DNA-bd_sf"/>
</dbReference>
<sequence length="554" mass="60694">MQFRLSLLGALTLVAPDGSIATPRMAKTQALLAFLALADGRAVNRAALQDLLWSDRGQKQGRDSLRKALAELRLCLSAVEPNPLETTGGPVRLRPEAFDIDLFSQGARCGVESGLYQPAFLEGIDIPDDEFNRWLCRIRLELDAQGMSRTTPVRQVSSTPCTLLPARPLFEVGILPVDSAAGDGLADRIANLLLNDLITLFDQSSLIVPYDFRHMAGAPPGIGPDVMLSLQVSGLGDTFILAARASHVGSARVLWSAVDHVARADLGQEWVNGWTAATFDKLIERLAAFDGFDAAEHHAARMVVSAVDRIFRLTPGELGEAGRLLDEACDLVEASTVFGWNAFLTAFRAEKEGRERNHEMLERAEWCAARATELDRHNPLTVALVAHVYSFVLRDLDRAAEILAPVRDASSRSPFLADTLSMLHFYLGDYKLAHRFAREAVNTGRFSPFRFSFTTSLAMSELMLGQTEDAARHCKAALAQHRVRNGHLYEPTLRTLAAAAGHAGLRDEGRAALDILGRQGGYDPLERLKSGDTPYPNPDVLKVVRQGMERLNVQ</sequence>
<keyword evidence="2" id="KW-1185">Reference proteome</keyword>
<organism evidence="1 2">
    <name type="scientific">Rhodovulum euryhalinum</name>
    <dbReference type="NCBI Taxonomy" id="35805"/>
    <lineage>
        <taxon>Bacteria</taxon>
        <taxon>Pseudomonadati</taxon>
        <taxon>Pseudomonadota</taxon>
        <taxon>Alphaproteobacteria</taxon>
        <taxon>Rhodobacterales</taxon>
        <taxon>Paracoccaceae</taxon>
        <taxon>Rhodovulum</taxon>
    </lineage>
</organism>
<comment type="caution">
    <text evidence="1">The sequence shown here is derived from an EMBL/GenBank/DDBJ whole genome shotgun (WGS) entry which is preliminary data.</text>
</comment>
<name>A0A4R2KA02_9RHOB</name>
<protein>
    <recommendedName>
        <fullName evidence="3">SARP family transcriptional regulator</fullName>
    </recommendedName>
</protein>
<evidence type="ECO:0000313" key="2">
    <source>
        <dbReference type="Proteomes" id="UP000295142"/>
    </source>
</evidence>
<dbReference type="GO" id="GO:0006355">
    <property type="term" value="P:regulation of DNA-templated transcription"/>
    <property type="evidence" value="ECO:0007669"/>
    <property type="project" value="InterPro"/>
</dbReference>
<dbReference type="PANTHER" id="PTHR35807">
    <property type="entry name" value="TRANSCRIPTIONAL REGULATOR REDD-RELATED"/>
    <property type="match status" value="1"/>
</dbReference>
<dbReference type="Gene3D" id="1.10.10.10">
    <property type="entry name" value="Winged helix-like DNA-binding domain superfamily/Winged helix DNA-binding domain"/>
    <property type="match status" value="1"/>
</dbReference>
<dbReference type="Gene3D" id="1.25.40.10">
    <property type="entry name" value="Tetratricopeptide repeat domain"/>
    <property type="match status" value="1"/>
</dbReference>
<dbReference type="InterPro" id="IPR016032">
    <property type="entry name" value="Sig_transdc_resp-reg_C-effctor"/>
</dbReference>
<dbReference type="InterPro" id="IPR011990">
    <property type="entry name" value="TPR-like_helical_dom_sf"/>
</dbReference>
<dbReference type="Proteomes" id="UP000295142">
    <property type="component" value="Unassembled WGS sequence"/>
</dbReference>
<dbReference type="EMBL" id="SLWW01000010">
    <property type="protein sequence ID" value="TCO70281.1"/>
    <property type="molecule type" value="Genomic_DNA"/>
</dbReference>
<dbReference type="SUPFAM" id="SSF48452">
    <property type="entry name" value="TPR-like"/>
    <property type="match status" value="1"/>
</dbReference>
<dbReference type="SUPFAM" id="SSF46894">
    <property type="entry name" value="C-terminal effector domain of the bipartite response regulators"/>
    <property type="match status" value="1"/>
</dbReference>
<evidence type="ECO:0000313" key="1">
    <source>
        <dbReference type="EMBL" id="TCO70281.1"/>
    </source>
</evidence>